<proteinExistence type="predicted"/>
<gene>
    <name evidence="1" type="ordered locus">MICA_1720</name>
</gene>
<name>G2KRS5_MICAA</name>
<evidence type="ECO:0000313" key="2">
    <source>
        <dbReference type="Proteomes" id="UP000009286"/>
    </source>
</evidence>
<keyword evidence="2" id="KW-1185">Reference proteome</keyword>
<reference evidence="1 2" key="1">
    <citation type="journal article" date="2011" name="BMC Genomics">
        <title>Genomic insights into an obligate epibiotic bacterial predator: Micavibrio aeruginosavorus ARL-13.</title>
        <authorList>
            <person name="Wang Z."/>
            <person name="Kadouri D."/>
            <person name="Wu M."/>
        </authorList>
    </citation>
    <scope>NUCLEOTIDE SEQUENCE [LARGE SCALE GENOMIC DNA]</scope>
    <source>
        <strain evidence="1 2">ARL-13</strain>
    </source>
</reference>
<protein>
    <submittedName>
        <fullName evidence="1">Uncharacterized protein</fullName>
    </submittedName>
</protein>
<dbReference type="HOGENOM" id="CLU_188366_0_0_5"/>
<dbReference type="OrthoDB" id="9918107at2"/>
<dbReference type="EMBL" id="CP002382">
    <property type="protein sequence ID" value="AEP10033.1"/>
    <property type="molecule type" value="Genomic_DNA"/>
</dbReference>
<accession>G2KRS5</accession>
<dbReference type="AlphaFoldDB" id="G2KRS5"/>
<dbReference type="KEGG" id="mai:MICA_1720"/>
<dbReference type="Proteomes" id="UP000009286">
    <property type="component" value="Chromosome"/>
</dbReference>
<organism evidence="1 2">
    <name type="scientific">Micavibrio aeruginosavorus (strain ARL-13)</name>
    <dbReference type="NCBI Taxonomy" id="856793"/>
    <lineage>
        <taxon>Bacteria</taxon>
        <taxon>Pseudomonadati</taxon>
        <taxon>Bdellovibrionota</taxon>
        <taxon>Bdellovibrionia</taxon>
        <taxon>Bdellovibrionales</taxon>
        <taxon>Pseudobdellovibrionaceae</taxon>
        <taxon>Micavibrio</taxon>
    </lineage>
</organism>
<evidence type="ECO:0000313" key="1">
    <source>
        <dbReference type="EMBL" id="AEP10033.1"/>
    </source>
</evidence>
<sequence>MAKQTMQIVMMFAKNHRTRIVISPEIRRFLKPTTEDVATDMPAHMCIGEAIYSQNENRKTKQKTRAFRTGFLKDDKTSTYSSRCVRSMRS</sequence>